<keyword evidence="1" id="KW-0472">Membrane</keyword>
<name>A0ABQ5NFV0_9BACI</name>
<feature type="transmembrane region" description="Helical" evidence="1">
    <location>
        <begin position="52"/>
        <end position="71"/>
    </location>
</feature>
<comment type="caution">
    <text evidence="2">The sequence shown here is derived from an EMBL/GenBank/DDBJ whole genome shotgun (WGS) entry which is preliminary data.</text>
</comment>
<keyword evidence="1" id="KW-0812">Transmembrane</keyword>
<sequence length="161" mass="18188">MDYNAYTYTEDALVGGFFLLFIAIALIIALIGYVVNAFIYYTASKTNGFEDVAYIAWIPLANMYCLFLLTAEGKTRSEQNAIAKRNILIYVGLFIATWIPLIGIIASLGLAGFTLYYIYRLFYRWSGSSGKSILYVVLTFITSGLFYAIYGLMRMKRPFIA</sequence>
<reference evidence="2" key="1">
    <citation type="submission" date="2022-08" db="EMBL/GenBank/DDBJ databases">
        <title>Draft genome sequence of Lysinibacillus sp. strain KH24.</title>
        <authorList>
            <person name="Kanbe H."/>
            <person name="Itoh H."/>
        </authorList>
    </citation>
    <scope>NUCLEOTIDE SEQUENCE</scope>
    <source>
        <strain evidence="2">KH24</strain>
    </source>
</reference>
<evidence type="ECO:0000313" key="2">
    <source>
        <dbReference type="EMBL" id="GLC86929.1"/>
    </source>
</evidence>
<keyword evidence="3" id="KW-1185">Reference proteome</keyword>
<organism evidence="2 3">
    <name type="scientific">Lysinibacillus piscis</name>
    <dbReference type="NCBI Taxonomy" id="2518931"/>
    <lineage>
        <taxon>Bacteria</taxon>
        <taxon>Bacillati</taxon>
        <taxon>Bacillota</taxon>
        <taxon>Bacilli</taxon>
        <taxon>Bacillales</taxon>
        <taxon>Bacillaceae</taxon>
        <taxon>Lysinibacillus</taxon>
    </lineage>
</organism>
<keyword evidence="1" id="KW-1133">Transmembrane helix</keyword>
<protein>
    <recommendedName>
        <fullName evidence="4">Tripartite tricarboxylate transporter TctB family protein</fullName>
    </recommendedName>
</protein>
<evidence type="ECO:0008006" key="4">
    <source>
        <dbReference type="Google" id="ProtNLM"/>
    </source>
</evidence>
<feature type="transmembrane region" description="Helical" evidence="1">
    <location>
        <begin position="133"/>
        <end position="153"/>
    </location>
</feature>
<accession>A0ABQ5NFV0</accession>
<gene>
    <name evidence="2" type="ORF">LYSBPC_00560</name>
</gene>
<dbReference type="Proteomes" id="UP001065593">
    <property type="component" value="Unassembled WGS sequence"/>
</dbReference>
<feature type="transmembrane region" description="Helical" evidence="1">
    <location>
        <begin position="12"/>
        <end position="40"/>
    </location>
</feature>
<dbReference type="RefSeq" id="WP_264986665.1">
    <property type="nucleotide sequence ID" value="NZ_BRZA01000001.1"/>
</dbReference>
<proteinExistence type="predicted"/>
<dbReference type="EMBL" id="BRZA01000001">
    <property type="protein sequence ID" value="GLC86929.1"/>
    <property type="molecule type" value="Genomic_DNA"/>
</dbReference>
<feature type="transmembrane region" description="Helical" evidence="1">
    <location>
        <begin position="87"/>
        <end position="113"/>
    </location>
</feature>
<evidence type="ECO:0000313" key="3">
    <source>
        <dbReference type="Proteomes" id="UP001065593"/>
    </source>
</evidence>
<evidence type="ECO:0000256" key="1">
    <source>
        <dbReference type="SAM" id="Phobius"/>
    </source>
</evidence>